<dbReference type="SMART" id="SM00184">
    <property type="entry name" value="RING"/>
    <property type="match status" value="1"/>
</dbReference>
<feature type="region of interest" description="Disordered" evidence="5">
    <location>
        <begin position="1262"/>
        <end position="1350"/>
    </location>
</feature>
<dbReference type="PROSITE" id="PS50089">
    <property type="entry name" value="ZF_RING_2"/>
    <property type="match status" value="1"/>
</dbReference>
<feature type="compositionally biased region" description="Basic and acidic residues" evidence="5">
    <location>
        <begin position="873"/>
        <end position="917"/>
    </location>
</feature>
<feature type="domain" description="RING-type" evidence="6">
    <location>
        <begin position="41"/>
        <end position="82"/>
    </location>
</feature>
<feature type="compositionally biased region" description="Pro residues" evidence="5">
    <location>
        <begin position="1267"/>
        <end position="1277"/>
    </location>
</feature>
<feature type="compositionally biased region" description="Basic and acidic residues" evidence="5">
    <location>
        <begin position="512"/>
        <end position="540"/>
    </location>
</feature>
<evidence type="ECO:0000256" key="4">
    <source>
        <dbReference type="PROSITE-ProRule" id="PRU00175"/>
    </source>
</evidence>
<protein>
    <submittedName>
        <fullName evidence="8">Protein SCAF11 isoform X1</fullName>
    </submittedName>
</protein>
<keyword evidence="3" id="KW-0862">Zinc</keyword>
<feature type="region of interest" description="Disordered" evidence="5">
    <location>
        <begin position="1085"/>
        <end position="1136"/>
    </location>
</feature>
<accession>A0A1S2ZUD1</accession>
<dbReference type="InterPro" id="IPR017907">
    <property type="entry name" value="Znf_RING_CS"/>
</dbReference>
<gene>
    <name evidence="8" type="primary">SCAF11</name>
</gene>
<name>A0A1S2ZUD1_ERIEU</name>
<dbReference type="Proteomes" id="UP001652624">
    <property type="component" value="Chromosome 5"/>
</dbReference>
<keyword evidence="7" id="KW-1185">Reference proteome</keyword>
<evidence type="ECO:0000256" key="2">
    <source>
        <dbReference type="ARBA" id="ARBA00022771"/>
    </source>
</evidence>
<dbReference type="InterPro" id="IPR057031">
    <property type="entry name" value="SFR19-like_C"/>
</dbReference>
<feature type="compositionally biased region" description="Polar residues" evidence="5">
    <location>
        <begin position="327"/>
        <end position="347"/>
    </location>
</feature>
<feature type="compositionally biased region" description="Basic and acidic residues" evidence="5">
    <location>
        <begin position="944"/>
        <end position="988"/>
    </location>
</feature>
<evidence type="ECO:0000256" key="3">
    <source>
        <dbReference type="ARBA" id="ARBA00022833"/>
    </source>
</evidence>
<dbReference type="FunFam" id="3.30.40.10:FF:000344">
    <property type="entry name" value="protein SCAF11 isoform X1"/>
    <property type="match status" value="1"/>
</dbReference>
<feature type="compositionally biased region" description="Low complexity" evidence="5">
    <location>
        <begin position="1151"/>
        <end position="1165"/>
    </location>
</feature>
<feature type="region of interest" description="Disordered" evidence="5">
    <location>
        <begin position="1435"/>
        <end position="1454"/>
    </location>
</feature>
<dbReference type="Pfam" id="PF13639">
    <property type="entry name" value="zf-RING_2"/>
    <property type="match status" value="1"/>
</dbReference>
<dbReference type="GO" id="GO:0003723">
    <property type="term" value="F:RNA binding"/>
    <property type="evidence" value="ECO:0007669"/>
    <property type="project" value="TreeGrafter"/>
</dbReference>
<feature type="compositionally biased region" description="Basic and acidic residues" evidence="5">
    <location>
        <begin position="415"/>
        <end position="425"/>
    </location>
</feature>
<feature type="compositionally biased region" description="Polar residues" evidence="5">
    <location>
        <begin position="1181"/>
        <end position="1190"/>
    </location>
</feature>
<proteinExistence type="predicted"/>
<dbReference type="STRING" id="9365.ENSEEUP00000001462"/>
<feature type="compositionally biased region" description="Acidic residues" evidence="5">
    <location>
        <begin position="451"/>
        <end position="460"/>
    </location>
</feature>
<dbReference type="CDD" id="cd16636">
    <property type="entry name" value="mRING-HC-C3HC3D_SCAF11"/>
    <property type="match status" value="1"/>
</dbReference>
<evidence type="ECO:0000313" key="7">
    <source>
        <dbReference type="Proteomes" id="UP001652624"/>
    </source>
</evidence>
<feature type="compositionally biased region" description="Polar residues" evidence="5">
    <location>
        <begin position="724"/>
        <end position="748"/>
    </location>
</feature>
<feature type="compositionally biased region" description="Basic and acidic residues" evidence="5">
    <location>
        <begin position="824"/>
        <end position="845"/>
    </location>
</feature>
<dbReference type="InterPro" id="IPR013083">
    <property type="entry name" value="Znf_RING/FYVE/PHD"/>
</dbReference>
<keyword evidence="1" id="KW-0479">Metal-binding</keyword>
<feature type="region of interest" description="Disordered" evidence="5">
    <location>
        <begin position="505"/>
        <end position="1000"/>
    </location>
</feature>
<dbReference type="GO" id="GO:0000245">
    <property type="term" value="P:spliceosomal complex assembly"/>
    <property type="evidence" value="ECO:0007669"/>
    <property type="project" value="TreeGrafter"/>
</dbReference>
<dbReference type="PANTHER" id="PTHR47048:SF1">
    <property type="entry name" value="PROTEIN SCAF11"/>
    <property type="match status" value="1"/>
</dbReference>
<feature type="compositionally biased region" description="Basic and acidic residues" evidence="5">
    <location>
        <begin position="791"/>
        <end position="815"/>
    </location>
</feature>
<sequence>MKKKNVYTLNMGYQESEDMEGKENKDNTTTSGLLYSEADRCPICLNCLLEKEVGFPESCNHAFCMTCILKWAETLASCPIDRKPFQAVFKFSALEGCVKVQVKNQLIETTSKENENDFKKQLSCHENSKWCTRKKVLQDLCTNFYDLKLINRNFKYCEIGGKKAAAVKTYKPQRSSQCTSHYFRNFFSNVYSPSSHTGESSFTCRTYCTDYIEVDEISALTRQKRQELELSWFPDTLPGIGRTDFVAWNIETAVLPLISSVLPRTIFPASTRSLESLGISYKGYALAHTQGGEEKKQTSGTSNTRGSRRKPAATTPTRRSTRHTRAETVNQSQRSPVSSTSGCDTPDNNNPPVSVSSSAESEKQTRQAPKRKSIRRGRKAPLLKKKLRSSMPSPEKPSSDSIDEETAESDTPPVLEKEHQADLKRGNLSPVPVNIENESADGLGSCSEKVEENEENIEDCVEQKRVGSPYSESCTQDTPLVVGEKKETHDIEEVVTEAATLCVDSDNFKSISKNESDSFENKDKNPEPFEAEVKRDRSTDDPPNDSLIYSGSDTDLHQSVPSLSELSEYSESVISEEKAELTDQKDSAVKSEHLVDIPELESLESEITQPMEKISVENSEDQLEGHTENEDMESVSMCDASGNEISDSTQDPENNLLKNNDKLESPLEEKTESLVEHPTSAELTNTHIEQIQKPFSEDNNETIPMECDSFCSDQNESEIEPSANADTTQLIVHSVEFGSQNNPPCSDSTNEKAEIKAQPSESSLNTVDKAKKPRTRRSRFHSSSTTWSPNKDPEEEKKHSQSPSPKRETGRESRKSPSPSSMKEPVKGEIQSHSHSPKREVASEKRRSRSQSPQRESIEESKGSESLSPNTDTIKENKRCQLKRKDSSPREGSRSQSKERESDRDGQRRDLGREKRTGMWSRSRSRSRSPSRSRTKSKSSSFGRNDRDSYSRMKERWPDDGWRCSRDGDWYRKDDSDRQNENARKEKYNMSSDVDDPNFVDRHRNECPSWVTEKLSFGPDPRTRNPEKFKNSHWEDNRNENAGYYWNKNFGSGWMPHRGRGHRSRGHRGRGNYWGGFASTEQNESCWQDRKPLSGNSNSSGNETFKSVEQQPNKQKSEQQFSFDTPADRSGWTSASSWAVRKTLPADVQNYYSRRGRNSSGSQSGWTRQEEETAEQDSNQKDQTNQQGDGSQLPVNMMPPPMNVMQPQMNVQHQPMNIFPYPMGVPAPMMNMPRHPFNMHPQLPLHLHTGLPLMQVAAPASVSQGLLPPPPPPPPPSQQASYMASQPDGKQLQGVPGTSHVSNNMSTPDLPAPVAAPGNTGTVQGPSSGNTSSSSHSKASNAAVKLAESKVSVTVEASADSSKTDKKLQIQEKAAQEVKLAIKPFYQNKDITKDEYKEIVRKAVDKVCHSKSGEVNSTKVANLVKAYVDKYKYSRKGSQKKTLEEPLSTEKNIG</sequence>
<keyword evidence="2 4" id="KW-0863">Zinc-finger</keyword>
<evidence type="ECO:0000259" key="6">
    <source>
        <dbReference type="PROSITE" id="PS50089"/>
    </source>
</evidence>
<dbReference type="eggNOG" id="KOG0825">
    <property type="taxonomic scope" value="Eukaryota"/>
</dbReference>
<reference evidence="8" key="1">
    <citation type="submission" date="2025-08" db="UniProtKB">
        <authorList>
            <consortium name="RefSeq"/>
        </authorList>
    </citation>
    <scope>IDENTIFICATION</scope>
</reference>
<feature type="compositionally biased region" description="Polar residues" evidence="5">
    <location>
        <begin position="1094"/>
        <end position="1123"/>
    </location>
</feature>
<feature type="compositionally biased region" description="Basic residues" evidence="5">
    <location>
        <begin position="771"/>
        <end position="780"/>
    </location>
</feature>
<feature type="region of interest" description="Disordered" evidence="5">
    <location>
        <begin position="1012"/>
        <end position="1035"/>
    </location>
</feature>
<dbReference type="InParanoid" id="A0A1S2ZUD1"/>
<dbReference type="FunCoup" id="A0A1S2ZUD1">
    <property type="interactions" value="2953"/>
</dbReference>
<dbReference type="SUPFAM" id="SSF57850">
    <property type="entry name" value="RING/U-box"/>
    <property type="match status" value="1"/>
</dbReference>
<feature type="compositionally biased region" description="Low complexity" evidence="5">
    <location>
        <begin position="1327"/>
        <end position="1340"/>
    </location>
</feature>
<dbReference type="OrthoDB" id="1935339at2759"/>
<dbReference type="PROSITE" id="PS00518">
    <property type="entry name" value="ZF_RING_1"/>
    <property type="match status" value="1"/>
</dbReference>
<organism evidence="7 8">
    <name type="scientific">Erinaceus europaeus</name>
    <name type="common">Western European hedgehog</name>
    <dbReference type="NCBI Taxonomy" id="9365"/>
    <lineage>
        <taxon>Eukaryota</taxon>
        <taxon>Metazoa</taxon>
        <taxon>Chordata</taxon>
        <taxon>Craniata</taxon>
        <taxon>Vertebrata</taxon>
        <taxon>Euteleostomi</taxon>
        <taxon>Mammalia</taxon>
        <taxon>Eutheria</taxon>
        <taxon>Laurasiatheria</taxon>
        <taxon>Eulipotyphla</taxon>
        <taxon>Erinaceidae</taxon>
        <taxon>Erinaceinae</taxon>
        <taxon>Erinaceus</taxon>
    </lineage>
</organism>
<dbReference type="InterPro" id="IPR001841">
    <property type="entry name" value="Znf_RING"/>
</dbReference>
<dbReference type="PANTHER" id="PTHR47048">
    <property type="entry name" value="PROTEIN SCAF11"/>
    <property type="match status" value="1"/>
</dbReference>
<feature type="region of interest" description="Disordered" evidence="5">
    <location>
        <begin position="288"/>
        <end position="487"/>
    </location>
</feature>
<dbReference type="GeneID" id="103114909"/>
<dbReference type="RefSeq" id="XP_007524701.1">
    <property type="nucleotide sequence ID" value="XM_007524639.3"/>
</dbReference>
<feature type="compositionally biased region" description="Basic and acidic residues" evidence="5">
    <location>
        <begin position="659"/>
        <end position="675"/>
    </location>
</feature>
<feature type="compositionally biased region" description="Polar residues" evidence="5">
    <location>
        <begin position="643"/>
        <end position="653"/>
    </location>
</feature>
<feature type="region of interest" description="Disordered" evidence="5">
    <location>
        <begin position="1151"/>
        <end position="1200"/>
    </location>
</feature>
<evidence type="ECO:0000313" key="8">
    <source>
        <dbReference type="RefSeq" id="XP_007524701.1"/>
    </source>
</evidence>
<dbReference type="GO" id="GO:0008270">
    <property type="term" value="F:zinc ion binding"/>
    <property type="evidence" value="ECO:0007669"/>
    <property type="project" value="UniProtKB-KW"/>
</dbReference>
<dbReference type="Gene3D" id="3.30.40.10">
    <property type="entry name" value="Zinc/RING finger domain, C3HC4 (zinc finger)"/>
    <property type="match status" value="1"/>
</dbReference>
<feature type="compositionally biased region" description="Low complexity" evidence="5">
    <location>
        <begin position="559"/>
        <end position="573"/>
    </location>
</feature>
<evidence type="ECO:0000256" key="5">
    <source>
        <dbReference type="SAM" id="MobiDB-lite"/>
    </source>
</evidence>
<dbReference type="CTD" id="9169"/>
<evidence type="ECO:0000256" key="1">
    <source>
        <dbReference type="ARBA" id="ARBA00022723"/>
    </source>
</evidence>
<feature type="compositionally biased region" description="Basic and acidic residues" evidence="5">
    <location>
        <begin position="575"/>
        <end position="596"/>
    </location>
</feature>
<feature type="compositionally biased region" description="Low complexity" evidence="5">
    <location>
        <begin position="348"/>
        <end position="358"/>
    </location>
</feature>
<feature type="compositionally biased region" description="Basic and acidic residues" evidence="5">
    <location>
        <begin position="1021"/>
        <end position="1035"/>
    </location>
</feature>
<feature type="compositionally biased region" description="Basic residues" evidence="5">
    <location>
        <begin position="923"/>
        <end position="937"/>
    </location>
</feature>
<feature type="compositionally biased region" description="Basic residues" evidence="5">
    <location>
        <begin position="368"/>
        <end position="388"/>
    </location>
</feature>
<dbReference type="Pfam" id="PF23030">
    <property type="entry name" value="SCAF11-like_C"/>
    <property type="match status" value="1"/>
</dbReference>